<dbReference type="Gene3D" id="1.25.40.20">
    <property type="entry name" value="Ankyrin repeat-containing domain"/>
    <property type="match status" value="1"/>
</dbReference>
<feature type="repeat" description="ANK" evidence="4">
    <location>
        <begin position="269"/>
        <end position="301"/>
    </location>
</feature>
<dbReference type="Proteomes" id="UP000673691">
    <property type="component" value="Unassembled WGS sequence"/>
</dbReference>
<feature type="repeat" description="ANK" evidence="4">
    <location>
        <begin position="169"/>
        <end position="201"/>
    </location>
</feature>
<dbReference type="Pfam" id="PF00023">
    <property type="entry name" value="Ank"/>
    <property type="match status" value="1"/>
</dbReference>
<dbReference type="OrthoDB" id="6781668at2759"/>
<reference evidence="6 7" key="1">
    <citation type="journal article" name="Sci. Rep.">
        <title>Genome-scale phylogenetic analyses confirm Olpidium as the closest living zoosporic fungus to the non-flagellated, terrestrial fungi.</title>
        <authorList>
            <person name="Chang Y."/>
            <person name="Rochon D."/>
            <person name="Sekimoto S."/>
            <person name="Wang Y."/>
            <person name="Chovatia M."/>
            <person name="Sandor L."/>
            <person name="Salamov A."/>
            <person name="Grigoriev I.V."/>
            <person name="Stajich J.E."/>
            <person name="Spatafora J.W."/>
        </authorList>
    </citation>
    <scope>NUCLEOTIDE SEQUENCE [LARGE SCALE GENOMIC DNA]</scope>
    <source>
        <strain evidence="6">S191</strain>
    </source>
</reference>
<evidence type="ECO:0000256" key="2">
    <source>
        <dbReference type="ARBA" id="ARBA00022737"/>
    </source>
</evidence>
<dbReference type="Pfam" id="PF12796">
    <property type="entry name" value="Ank_2"/>
    <property type="match status" value="2"/>
</dbReference>
<dbReference type="InterPro" id="IPR036770">
    <property type="entry name" value="Ankyrin_rpt-contain_sf"/>
</dbReference>
<evidence type="ECO:0000256" key="3">
    <source>
        <dbReference type="ARBA" id="ARBA00023043"/>
    </source>
</evidence>
<evidence type="ECO:0000313" key="7">
    <source>
        <dbReference type="Proteomes" id="UP000673691"/>
    </source>
</evidence>
<evidence type="ECO:0000256" key="5">
    <source>
        <dbReference type="SAM" id="MobiDB-lite"/>
    </source>
</evidence>
<feature type="repeat" description="ANK" evidence="4">
    <location>
        <begin position="203"/>
        <end position="235"/>
    </location>
</feature>
<dbReference type="GO" id="GO:0019706">
    <property type="term" value="F:protein-cysteine S-palmitoyltransferase activity"/>
    <property type="evidence" value="ECO:0007669"/>
    <property type="project" value="UniProtKB-EC"/>
</dbReference>
<accession>A0A8H7ZW28</accession>
<comment type="caution">
    <text evidence="6">The sequence shown here is derived from an EMBL/GenBank/DDBJ whole genome shotgun (WGS) entry which is preliminary data.</text>
</comment>
<keyword evidence="2" id="KW-0677">Repeat</keyword>
<evidence type="ECO:0000313" key="6">
    <source>
        <dbReference type="EMBL" id="KAG5460471.1"/>
    </source>
</evidence>
<keyword evidence="3 4" id="KW-0040">ANK repeat</keyword>
<feature type="non-terminal residue" evidence="6">
    <location>
        <position position="437"/>
    </location>
</feature>
<evidence type="ECO:0000256" key="1">
    <source>
        <dbReference type="ARBA" id="ARBA00012210"/>
    </source>
</evidence>
<gene>
    <name evidence="6" type="ORF">BJ554DRAFT_7478</name>
</gene>
<dbReference type="EMBL" id="JAEFCI010005173">
    <property type="protein sequence ID" value="KAG5460471.1"/>
    <property type="molecule type" value="Genomic_DNA"/>
</dbReference>
<proteinExistence type="predicted"/>
<feature type="repeat" description="ANK" evidence="4">
    <location>
        <begin position="236"/>
        <end position="268"/>
    </location>
</feature>
<feature type="compositionally biased region" description="Basic and acidic residues" evidence="5">
    <location>
        <begin position="109"/>
        <end position="121"/>
    </location>
</feature>
<feature type="compositionally biased region" description="Low complexity" evidence="5">
    <location>
        <begin position="25"/>
        <end position="39"/>
    </location>
</feature>
<name>A0A8H7ZW28_9FUNG</name>
<protein>
    <recommendedName>
        <fullName evidence="1">protein S-acyltransferase</fullName>
        <ecNumber evidence="1">2.3.1.225</ecNumber>
    </recommendedName>
</protein>
<organism evidence="6 7">
    <name type="scientific">Olpidium bornovanus</name>
    <dbReference type="NCBI Taxonomy" id="278681"/>
    <lineage>
        <taxon>Eukaryota</taxon>
        <taxon>Fungi</taxon>
        <taxon>Fungi incertae sedis</taxon>
        <taxon>Olpidiomycota</taxon>
        <taxon>Olpidiomycotina</taxon>
        <taxon>Olpidiomycetes</taxon>
        <taxon>Olpidiales</taxon>
        <taxon>Olpidiaceae</taxon>
        <taxon>Olpidium</taxon>
    </lineage>
</organism>
<evidence type="ECO:0000256" key="4">
    <source>
        <dbReference type="PROSITE-ProRule" id="PRU00023"/>
    </source>
</evidence>
<dbReference type="SUPFAM" id="SSF48403">
    <property type="entry name" value="Ankyrin repeat"/>
    <property type="match status" value="1"/>
</dbReference>
<dbReference type="PROSITE" id="PS50297">
    <property type="entry name" value="ANK_REP_REGION"/>
    <property type="match status" value="5"/>
</dbReference>
<dbReference type="PANTHER" id="PTHR24161:SF85">
    <property type="entry name" value="PALMITOYLTRANSFERASE HIP14"/>
    <property type="match status" value="1"/>
</dbReference>
<dbReference type="AlphaFoldDB" id="A0A8H7ZW28"/>
<keyword evidence="7" id="KW-1185">Reference proteome</keyword>
<dbReference type="SMART" id="SM00248">
    <property type="entry name" value="ANK"/>
    <property type="match status" value="6"/>
</dbReference>
<dbReference type="EC" id="2.3.1.225" evidence="1"/>
<feature type="region of interest" description="Disordered" evidence="5">
    <location>
        <begin position="1"/>
        <end position="134"/>
    </location>
</feature>
<sequence length="437" mass="46470">MAASAAGDSARGTAQSAGADVPGNSSGSPRPARSPVRSPSLPPNTQHRVAEAAQSVELSSAARRRDNGQQVLRAARAATSAHPFPASAKAAGTTHVVAESMVPSPTANRRGDHVDGTRDSLGENPTADAATPGAEGGVSIHQLAMHGNIAAAKELLDSGKATVHDRDYQNVTPLHWAAINDRHPFCQFLLNAGAEVDSFGGQLMATPLHWACRNGQIQTATLLIKAGANPNLRDSQGYNALHLAVHSTSAMLVLYLVKVGMDVDSRDALGHTPLMWAAYQGDSVSCSLLVRLGANVNFVDNSGFSCLHWAVAQANRECIKIVLLAGADRELRDQNGKRPQDLAVELNTTAVFEAAIAAADCENALGGKGSVFSEVRRYVMFICRPPRSARRTPVRTHLLTLVLFSKILARIQPDRVERSSCFSRQRVRHAVLAPLVH</sequence>
<dbReference type="PANTHER" id="PTHR24161">
    <property type="entry name" value="ANK_REP_REGION DOMAIN-CONTAINING PROTEIN-RELATED"/>
    <property type="match status" value="1"/>
</dbReference>
<dbReference type="PROSITE" id="PS50088">
    <property type="entry name" value="ANK_REPEAT"/>
    <property type="match status" value="5"/>
</dbReference>
<dbReference type="InterPro" id="IPR002110">
    <property type="entry name" value="Ankyrin_rpt"/>
</dbReference>
<feature type="repeat" description="ANK" evidence="4">
    <location>
        <begin position="302"/>
        <end position="334"/>
    </location>
</feature>